<name>A0A4Q1HGG7_9BURK</name>
<dbReference type="Proteomes" id="UP000290849">
    <property type="component" value="Unassembled WGS sequence"/>
</dbReference>
<dbReference type="InterPro" id="IPR025391">
    <property type="entry name" value="DUF4123"/>
</dbReference>
<dbReference type="OrthoDB" id="9007575at2"/>
<dbReference type="Pfam" id="PF13503">
    <property type="entry name" value="DUF4123"/>
    <property type="match status" value="1"/>
</dbReference>
<accession>A0A4Q1HGG7</accession>
<evidence type="ECO:0000313" key="3">
    <source>
        <dbReference type="Proteomes" id="UP000290849"/>
    </source>
</evidence>
<protein>
    <submittedName>
        <fullName evidence="2">DUF4123 domain-containing protein</fullName>
    </submittedName>
</protein>
<dbReference type="EMBL" id="PYAL01000006">
    <property type="protein sequence ID" value="RXN86219.1"/>
    <property type="molecule type" value="Genomic_DNA"/>
</dbReference>
<feature type="domain" description="DUF4123" evidence="1">
    <location>
        <begin position="32"/>
        <end position="165"/>
    </location>
</feature>
<organism evidence="2 3">
    <name type="scientific">Achromobacter aloeverae</name>
    <dbReference type="NCBI Taxonomy" id="1750518"/>
    <lineage>
        <taxon>Bacteria</taxon>
        <taxon>Pseudomonadati</taxon>
        <taxon>Pseudomonadota</taxon>
        <taxon>Betaproteobacteria</taxon>
        <taxon>Burkholderiales</taxon>
        <taxon>Alcaligenaceae</taxon>
        <taxon>Achromobacter</taxon>
    </lineage>
</organism>
<dbReference type="AlphaFoldDB" id="A0A4Q1HGG7"/>
<evidence type="ECO:0000313" key="2">
    <source>
        <dbReference type="EMBL" id="RXN86219.1"/>
    </source>
</evidence>
<proteinExistence type="predicted"/>
<reference evidence="2 3" key="1">
    <citation type="journal article" date="2017" name="Int. J. Syst. Evol. Microbiol.">
        <title>Achromobacter aloeverae sp. nov., isolated from the root of Aloe vera (L.) Burm.f.</title>
        <authorList>
            <person name="Kuncharoen N."/>
            <person name="Muramatsu Y."/>
            <person name="Shibata C."/>
            <person name="Kamakura Y."/>
            <person name="Nakagawa Y."/>
            <person name="Tanasupawat S."/>
        </authorList>
    </citation>
    <scope>NUCLEOTIDE SEQUENCE [LARGE SCALE GENOMIC DNA]</scope>
    <source>
        <strain evidence="2 3">AVA-1</strain>
    </source>
</reference>
<comment type="caution">
    <text evidence="2">The sequence shown here is derived from an EMBL/GenBank/DDBJ whole genome shotgun (WGS) entry which is preliminary data.</text>
</comment>
<dbReference type="RefSeq" id="WP_129152388.1">
    <property type="nucleotide sequence ID" value="NZ_JBHSDO010000017.1"/>
</dbReference>
<evidence type="ECO:0000259" key="1">
    <source>
        <dbReference type="Pfam" id="PF13503"/>
    </source>
</evidence>
<keyword evidence="3" id="KW-1185">Reference proteome</keyword>
<gene>
    <name evidence="2" type="ORF">C7R54_21080</name>
</gene>
<sequence length="323" mass="35165">MNVSWEATLADLVAELPRYRGPHGEAARACVVVDFRGHPDLLALLLKAGNLTFGSVWAQTGLDVYGDVAPMIIELDGASQDVLGGARTGDVSTTLLRLLHALHERDGGRYAMIGFCSAAPLEALIAHFGHFCDYALPDGREFFVHWYDSRILVRALQVWDEAQRADFLAPLGTLAYAQRGGDYARVQGGALASVDPHGDILRLTPGQHQLFFDLDYPDKLAVQLRRLYMGMLPGDPGQDALVPRVRDQLERARGHGVAGDKDTFDYVAWGISISPRFDEHPLIKAALAAYRPDADGGLSGCLAHVPDSVWDELQSAEDANTHG</sequence>